<dbReference type="InterPro" id="IPR011993">
    <property type="entry name" value="PH-like_dom_sf"/>
</dbReference>
<dbReference type="SUPFAM" id="SSF50729">
    <property type="entry name" value="PH domain-like"/>
    <property type="match status" value="1"/>
</dbReference>
<feature type="compositionally biased region" description="Basic and acidic residues" evidence="2">
    <location>
        <begin position="38"/>
        <end position="51"/>
    </location>
</feature>
<keyword evidence="1" id="KW-0344">Guanine-nucleotide releasing factor</keyword>
<dbReference type="PROSITE" id="PS50010">
    <property type="entry name" value="DH_2"/>
    <property type="match status" value="1"/>
</dbReference>
<protein>
    <submittedName>
        <fullName evidence="6">DH domain-containing protein</fullName>
    </submittedName>
</protein>
<dbReference type="Gene3D" id="1.20.900.10">
    <property type="entry name" value="Dbl homology (DH) domain"/>
    <property type="match status" value="1"/>
</dbReference>
<evidence type="ECO:0000259" key="3">
    <source>
        <dbReference type="PROSITE" id="PS50010"/>
    </source>
</evidence>
<dbReference type="Proteomes" id="UP000270296">
    <property type="component" value="Unassembled WGS sequence"/>
</dbReference>
<dbReference type="Gene3D" id="2.30.29.30">
    <property type="entry name" value="Pleckstrin-homology domain (PH domain)/Phosphotyrosine-binding domain (PTB)"/>
    <property type="match status" value="1"/>
</dbReference>
<dbReference type="InterPro" id="IPR000219">
    <property type="entry name" value="DH_dom"/>
</dbReference>
<reference evidence="6" key="1">
    <citation type="submission" date="2016-06" db="UniProtKB">
        <authorList>
            <consortium name="WormBaseParasite"/>
        </authorList>
    </citation>
    <scope>IDENTIFICATION</scope>
</reference>
<evidence type="ECO:0000313" key="6">
    <source>
        <dbReference type="WBParaSite" id="SBAD_0000460501-mRNA-1"/>
    </source>
</evidence>
<dbReference type="AlphaFoldDB" id="A0A183ILB9"/>
<dbReference type="PANTHER" id="PTHR22826:SF106">
    <property type="entry name" value="TRIO, ISOFORM A"/>
    <property type="match status" value="1"/>
</dbReference>
<dbReference type="Pfam" id="PF22697">
    <property type="entry name" value="SOS1_NGEF_PH"/>
    <property type="match status" value="1"/>
</dbReference>
<feature type="region of interest" description="Disordered" evidence="2">
    <location>
        <begin position="30"/>
        <end position="51"/>
    </location>
</feature>
<dbReference type="InterPro" id="IPR035899">
    <property type="entry name" value="DBL_dom_sf"/>
</dbReference>
<dbReference type="Pfam" id="PF00621">
    <property type="entry name" value="RhoGEF"/>
    <property type="match status" value="1"/>
</dbReference>
<sequence>RPPKTGWAPGSLFETPSEYYRLKRRTREISPADVTMSRQDEAISKRNDDPGRVGQTFGRLERDFDYHAKYAHDEPEVEKLLQKPEIKIYLEKAILTDKSGKSLEDYLRLPIKQITEYQKYLKEMIKYTSRTDVPTESLEKALELMLSVPKGASDIAYVKNILNYPGDVVKIGRLLRHDEFRLWEGTQEGDGELVYAFLFKSRLVITTKQEAEDVDELPEFVHKLSIRVSTLLQTMKQIGPFADCLKKSN</sequence>
<evidence type="ECO:0000313" key="5">
    <source>
        <dbReference type="Proteomes" id="UP000270296"/>
    </source>
</evidence>
<dbReference type="SUPFAM" id="SSF48065">
    <property type="entry name" value="DBL homology domain (DH-domain)"/>
    <property type="match status" value="1"/>
</dbReference>
<dbReference type="EMBL" id="UZAM01008305">
    <property type="protein sequence ID" value="VDP04295.1"/>
    <property type="molecule type" value="Genomic_DNA"/>
</dbReference>
<organism evidence="6">
    <name type="scientific">Soboliphyme baturini</name>
    <dbReference type="NCBI Taxonomy" id="241478"/>
    <lineage>
        <taxon>Eukaryota</taxon>
        <taxon>Metazoa</taxon>
        <taxon>Ecdysozoa</taxon>
        <taxon>Nematoda</taxon>
        <taxon>Enoplea</taxon>
        <taxon>Dorylaimia</taxon>
        <taxon>Dioctophymatida</taxon>
        <taxon>Dioctophymatoidea</taxon>
        <taxon>Soboliphymatidae</taxon>
        <taxon>Soboliphyme</taxon>
    </lineage>
</organism>
<evidence type="ECO:0000313" key="4">
    <source>
        <dbReference type="EMBL" id="VDP04295.1"/>
    </source>
</evidence>
<dbReference type="GO" id="GO:0005737">
    <property type="term" value="C:cytoplasm"/>
    <property type="evidence" value="ECO:0007669"/>
    <property type="project" value="TreeGrafter"/>
</dbReference>
<accession>A0A183ILB9</accession>
<dbReference type="OrthoDB" id="2570713at2759"/>
<evidence type="ECO:0000256" key="1">
    <source>
        <dbReference type="ARBA" id="ARBA00022658"/>
    </source>
</evidence>
<dbReference type="InterPro" id="IPR055251">
    <property type="entry name" value="SOS1_NGEF_PH"/>
</dbReference>
<name>A0A183ILB9_9BILA</name>
<reference evidence="4 5" key="2">
    <citation type="submission" date="2018-11" db="EMBL/GenBank/DDBJ databases">
        <authorList>
            <consortium name="Pathogen Informatics"/>
        </authorList>
    </citation>
    <scope>NUCLEOTIDE SEQUENCE [LARGE SCALE GENOMIC DNA]</scope>
</reference>
<dbReference type="GO" id="GO:0019898">
    <property type="term" value="C:extrinsic component of membrane"/>
    <property type="evidence" value="ECO:0007669"/>
    <property type="project" value="TreeGrafter"/>
</dbReference>
<dbReference type="GO" id="GO:0005085">
    <property type="term" value="F:guanyl-nucleotide exchange factor activity"/>
    <property type="evidence" value="ECO:0007669"/>
    <property type="project" value="UniProtKB-KW"/>
</dbReference>
<dbReference type="PANTHER" id="PTHR22826">
    <property type="entry name" value="RHO GUANINE EXCHANGE FACTOR-RELATED"/>
    <property type="match status" value="1"/>
</dbReference>
<keyword evidence="5" id="KW-1185">Reference proteome</keyword>
<evidence type="ECO:0000256" key="2">
    <source>
        <dbReference type="SAM" id="MobiDB-lite"/>
    </source>
</evidence>
<gene>
    <name evidence="4" type="ORF">SBAD_LOCUS4415</name>
</gene>
<proteinExistence type="predicted"/>
<feature type="domain" description="DH" evidence="3">
    <location>
        <begin position="1"/>
        <end position="155"/>
    </location>
</feature>
<dbReference type="InterPro" id="IPR051336">
    <property type="entry name" value="RhoGEF_Guanine_NuclExch_SF"/>
</dbReference>
<dbReference type="WBParaSite" id="SBAD_0000460501-mRNA-1">
    <property type="protein sequence ID" value="SBAD_0000460501-mRNA-1"/>
    <property type="gene ID" value="SBAD_0000460501"/>
</dbReference>